<dbReference type="Proteomes" id="UP000477311">
    <property type="component" value="Unassembled WGS sequence"/>
</dbReference>
<keyword evidence="13" id="KW-0328">Glycosyltransferase</keyword>
<feature type="domain" description="Nicotinate phosphoribosyltransferase C-terminal" evidence="12">
    <location>
        <begin position="377"/>
        <end position="478"/>
    </location>
</feature>
<dbReference type="AlphaFoldDB" id="A0A6M1RMG8"/>
<evidence type="ECO:0000256" key="4">
    <source>
        <dbReference type="ARBA" id="ARBA00022553"/>
    </source>
</evidence>
<dbReference type="CDD" id="cd01570">
    <property type="entry name" value="NAPRTase_A"/>
    <property type="match status" value="1"/>
</dbReference>
<dbReference type="Gene3D" id="3.20.20.70">
    <property type="entry name" value="Aldolase class I"/>
    <property type="match status" value="1"/>
</dbReference>
<protein>
    <recommendedName>
        <fullName evidence="3 9">Nicotinate phosphoribosyltransferase</fullName>
        <ecNumber evidence="3 9">6.3.4.21</ecNumber>
    </recommendedName>
</protein>
<dbReference type="SUPFAM" id="SSF51690">
    <property type="entry name" value="Nicotinate/Quinolinate PRTase C-terminal domain-like"/>
    <property type="match status" value="1"/>
</dbReference>
<dbReference type="EMBL" id="JAAKYA010000036">
    <property type="protein sequence ID" value="NGO38883.1"/>
    <property type="molecule type" value="Genomic_DNA"/>
</dbReference>
<evidence type="ECO:0000313" key="14">
    <source>
        <dbReference type="Proteomes" id="UP000477311"/>
    </source>
</evidence>
<dbReference type="EC" id="6.3.4.21" evidence="3 9"/>
<evidence type="ECO:0000259" key="10">
    <source>
        <dbReference type="Pfam" id="PF04095"/>
    </source>
</evidence>
<dbReference type="InterPro" id="IPR013785">
    <property type="entry name" value="Aldolase_TIM"/>
</dbReference>
<keyword evidence="5 9" id="KW-0436">Ligase</keyword>
<dbReference type="PANTHER" id="PTHR11098:SF1">
    <property type="entry name" value="NICOTINATE PHOSPHORIBOSYLTRANSFERASE"/>
    <property type="match status" value="1"/>
</dbReference>
<evidence type="ECO:0000259" key="11">
    <source>
        <dbReference type="Pfam" id="PF17767"/>
    </source>
</evidence>
<dbReference type="InterPro" id="IPR041619">
    <property type="entry name" value="NAPRTase_C"/>
</dbReference>
<gene>
    <name evidence="13" type="ORF">G4L39_05665</name>
</gene>
<dbReference type="InterPro" id="IPR007229">
    <property type="entry name" value="Nic_PRibTrfase-Fam"/>
</dbReference>
<dbReference type="NCBIfam" id="TIGR01513">
    <property type="entry name" value="NAPRTase_put"/>
    <property type="match status" value="1"/>
</dbReference>
<feature type="domain" description="Nicotinate/nicotinamide phosphoribosyltransferase" evidence="10">
    <location>
        <begin position="169"/>
        <end position="349"/>
    </location>
</feature>
<keyword evidence="6 9" id="KW-0662">Pyridine nucleotide biosynthesis</keyword>
<evidence type="ECO:0000313" key="13">
    <source>
        <dbReference type="EMBL" id="NGO38883.1"/>
    </source>
</evidence>
<name>A0A6M1RMG8_9BACT</name>
<dbReference type="Pfam" id="PF04095">
    <property type="entry name" value="NAPRTase"/>
    <property type="match status" value="1"/>
</dbReference>
<dbReference type="InterPro" id="IPR040727">
    <property type="entry name" value="NAPRTase_N"/>
</dbReference>
<dbReference type="NCBIfam" id="NF006695">
    <property type="entry name" value="PRK09243.1-2"/>
    <property type="match status" value="1"/>
</dbReference>
<dbReference type="FunFam" id="3.20.20.70:FF:000076">
    <property type="entry name" value="Nicotinate phosphoribosyltransferase"/>
    <property type="match status" value="1"/>
</dbReference>
<dbReference type="GO" id="GO:0047280">
    <property type="term" value="F:nicotinamide phosphoribosyltransferase activity"/>
    <property type="evidence" value="ECO:0007669"/>
    <property type="project" value="UniProtKB-ARBA"/>
</dbReference>
<evidence type="ECO:0000256" key="2">
    <source>
        <dbReference type="ARBA" id="ARBA00010897"/>
    </source>
</evidence>
<dbReference type="SUPFAM" id="SSF54675">
    <property type="entry name" value="Nicotinate/Quinolinate PRTase N-terminal domain-like"/>
    <property type="match status" value="1"/>
</dbReference>
<accession>A0A6M1RMG8</accession>
<dbReference type="PANTHER" id="PTHR11098">
    <property type="entry name" value="NICOTINATE PHOSPHORIBOSYLTRANSFERASE"/>
    <property type="match status" value="1"/>
</dbReference>
<comment type="function">
    <text evidence="9">Catalyzes the first step in the biosynthesis of NAD from nicotinic acid, the ATP-dependent synthesis of beta-nicotinate D-ribonucleotide from nicotinate and 5-phospho-D-ribose 1-phosphate.</text>
</comment>
<sequence length="497" mass="55074">MRSMQPRDLARTGCPLVTDLYQLTMAQGFWKSGRADREAVYHLFFRENPFGGGFTVACGLAHVVDHLESWRFHDEDLSYLASLKTPAGRPLFDPAFLEYLGGLRFRCDMDAVPEGTVVFPHEPLVRVQGPILQAQLIETALLYWMNYPTLIATKAARICLAAGETPVWEFGLRRAQGGDGGLIAARAAYVGGCAGTSNVLAGRQWGLPVRGTHAHSWVMAFESELEAFQTFADAMPDGCVLLVDTYDSLAGVRHAIQVGRQLRERGLDLAGIRLDSGDLTWLSRQARRMLDEAGFTRTRILASNDLDEHQIARLRHEGACIDAWGVGTRLVTGWEQPALGGVYKLTAVRAPDGAWQPRIKISESAVKTTTPGRLQVRRFEQNGLFVADAIYDLDHPLPESWEIVDPGDPTRRKRIRPGLPATDLLQPVFRGGARVRELPDLETIRRRTREQLARLDPGILRLAQPYTYPAGLERGLHERKLQMILAARSAPAGDTAA</sequence>
<keyword evidence="4" id="KW-0597">Phosphoprotein</keyword>
<organism evidence="13 14">
    <name type="scientific">Limisphaera ngatamarikiensis</name>
    <dbReference type="NCBI Taxonomy" id="1324935"/>
    <lineage>
        <taxon>Bacteria</taxon>
        <taxon>Pseudomonadati</taxon>
        <taxon>Verrucomicrobiota</taxon>
        <taxon>Verrucomicrobiia</taxon>
        <taxon>Limisphaerales</taxon>
        <taxon>Limisphaeraceae</taxon>
        <taxon>Limisphaera</taxon>
    </lineage>
</organism>
<comment type="caution">
    <text evidence="13">The sequence shown here is derived from an EMBL/GenBank/DDBJ whole genome shotgun (WGS) entry which is preliminary data.</text>
</comment>
<comment type="similarity">
    <text evidence="2 9">Belongs to the NAPRTase family.</text>
</comment>
<dbReference type="NCBIfam" id="NF009131">
    <property type="entry name" value="PRK12484.1"/>
    <property type="match status" value="1"/>
</dbReference>
<evidence type="ECO:0000256" key="7">
    <source>
        <dbReference type="ARBA" id="ARBA00022679"/>
    </source>
</evidence>
<dbReference type="UniPathway" id="UPA00253">
    <property type="reaction ID" value="UER00457"/>
</dbReference>
<dbReference type="InterPro" id="IPR041525">
    <property type="entry name" value="N/Namide_PRibTrfase"/>
</dbReference>
<feature type="domain" description="Nicotinate phosphoribosyltransferase N-terminal" evidence="11">
    <location>
        <begin position="16"/>
        <end position="146"/>
    </location>
</feature>
<dbReference type="PIRSF" id="PIRSF000484">
    <property type="entry name" value="NAPRT"/>
    <property type="match status" value="1"/>
</dbReference>
<evidence type="ECO:0000256" key="9">
    <source>
        <dbReference type="RuleBase" id="RU365100"/>
    </source>
</evidence>
<evidence type="ECO:0000256" key="5">
    <source>
        <dbReference type="ARBA" id="ARBA00022598"/>
    </source>
</evidence>
<dbReference type="Pfam" id="PF17956">
    <property type="entry name" value="NAPRTase_C"/>
    <property type="match status" value="1"/>
</dbReference>
<comment type="PTM">
    <text evidence="9">Transiently phosphorylated on a His residue during the reaction cycle. Phosphorylation strongly increases the affinity for substrates and increases the rate of nicotinate D-ribonucleotide production. Dephosphorylation regenerates the low-affinity form of the enzyme, leading to product release.</text>
</comment>
<dbReference type="Gene3D" id="3.20.140.10">
    <property type="entry name" value="nicotinate phosphoribosyltransferase"/>
    <property type="match status" value="1"/>
</dbReference>
<evidence type="ECO:0000256" key="8">
    <source>
        <dbReference type="ARBA" id="ARBA00048668"/>
    </source>
</evidence>
<reference evidence="13 14" key="1">
    <citation type="submission" date="2020-02" db="EMBL/GenBank/DDBJ databases">
        <title>Draft genome sequence of Limisphaera ngatamarikiensis NGM72.4T, a thermophilic Verrucomicrobia grouped in subdivision 3.</title>
        <authorList>
            <person name="Carere C.R."/>
            <person name="Steen J."/>
            <person name="Hugenholtz P."/>
            <person name="Stott M.B."/>
        </authorList>
    </citation>
    <scope>NUCLEOTIDE SEQUENCE [LARGE SCALE GENOMIC DNA]</scope>
    <source>
        <strain evidence="13 14">NGM72.4</strain>
    </source>
</reference>
<comment type="pathway">
    <text evidence="1 9">Cofactor biosynthesis; NAD(+) biosynthesis; nicotinate D-ribonucleotide from nicotinate: step 1/1.</text>
</comment>
<dbReference type="InterPro" id="IPR006405">
    <property type="entry name" value="Nic_PRibTrfase_pncB"/>
</dbReference>
<evidence type="ECO:0000256" key="1">
    <source>
        <dbReference type="ARBA" id="ARBA00004952"/>
    </source>
</evidence>
<keyword evidence="14" id="KW-1185">Reference proteome</keyword>
<evidence type="ECO:0000259" key="12">
    <source>
        <dbReference type="Pfam" id="PF17956"/>
    </source>
</evidence>
<dbReference type="GO" id="GO:0005829">
    <property type="term" value="C:cytosol"/>
    <property type="evidence" value="ECO:0007669"/>
    <property type="project" value="TreeGrafter"/>
</dbReference>
<dbReference type="GO" id="GO:0034355">
    <property type="term" value="P:NAD+ biosynthetic process via the salvage pathway"/>
    <property type="evidence" value="ECO:0007669"/>
    <property type="project" value="TreeGrafter"/>
</dbReference>
<dbReference type="InterPro" id="IPR036068">
    <property type="entry name" value="Nicotinate_pribotase-like_C"/>
</dbReference>
<dbReference type="GO" id="GO:0004516">
    <property type="term" value="F:nicotinate phosphoribosyltransferase activity"/>
    <property type="evidence" value="ECO:0007669"/>
    <property type="project" value="UniProtKB-UniRule"/>
</dbReference>
<evidence type="ECO:0000256" key="3">
    <source>
        <dbReference type="ARBA" id="ARBA00013236"/>
    </source>
</evidence>
<dbReference type="Pfam" id="PF17767">
    <property type="entry name" value="NAPRTase_N"/>
    <property type="match status" value="1"/>
</dbReference>
<proteinExistence type="inferred from homology"/>
<comment type="catalytic activity">
    <reaction evidence="8 9">
        <text>5-phospho-alpha-D-ribose 1-diphosphate + nicotinate + ATP + H2O = nicotinate beta-D-ribonucleotide + ADP + phosphate + diphosphate</text>
        <dbReference type="Rhea" id="RHEA:36163"/>
        <dbReference type="ChEBI" id="CHEBI:15377"/>
        <dbReference type="ChEBI" id="CHEBI:30616"/>
        <dbReference type="ChEBI" id="CHEBI:32544"/>
        <dbReference type="ChEBI" id="CHEBI:33019"/>
        <dbReference type="ChEBI" id="CHEBI:43474"/>
        <dbReference type="ChEBI" id="CHEBI:57502"/>
        <dbReference type="ChEBI" id="CHEBI:58017"/>
        <dbReference type="ChEBI" id="CHEBI:456216"/>
        <dbReference type="EC" id="6.3.4.21"/>
    </reaction>
</comment>
<evidence type="ECO:0000256" key="6">
    <source>
        <dbReference type="ARBA" id="ARBA00022642"/>
    </source>
</evidence>
<keyword evidence="7 9" id="KW-0808">Transferase</keyword>